<feature type="transmembrane region" description="Helical" evidence="1">
    <location>
        <begin position="169"/>
        <end position="192"/>
    </location>
</feature>
<protein>
    <submittedName>
        <fullName evidence="3">Uncharacterized protein</fullName>
    </submittedName>
</protein>
<keyword evidence="1" id="KW-0472">Membrane</keyword>
<feature type="signal peptide" evidence="2">
    <location>
        <begin position="1"/>
        <end position="16"/>
    </location>
</feature>
<dbReference type="Proteomes" id="UP000663828">
    <property type="component" value="Unassembled WGS sequence"/>
</dbReference>
<name>A0A814WK20_ADIRI</name>
<organism evidence="3 4">
    <name type="scientific">Adineta ricciae</name>
    <name type="common">Rotifer</name>
    <dbReference type="NCBI Taxonomy" id="249248"/>
    <lineage>
        <taxon>Eukaryota</taxon>
        <taxon>Metazoa</taxon>
        <taxon>Spiralia</taxon>
        <taxon>Gnathifera</taxon>
        <taxon>Rotifera</taxon>
        <taxon>Eurotatoria</taxon>
        <taxon>Bdelloidea</taxon>
        <taxon>Adinetida</taxon>
        <taxon>Adinetidae</taxon>
        <taxon>Adineta</taxon>
    </lineage>
</organism>
<reference evidence="3" key="1">
    <citation type="submission" date="2021-02" db="EMBL/GenBank/DDBJ databases">
        <authorList>
            <person name="Nowell W R."/>
        </authorList>
    </citation>
    <scope>NUCLEOTIDE SEQUENCE</scope>
</reference>
<comment type="caution">
    <text evidence="3">The sequence shown here is derived from an EMBL/GenBank/DDBJ whole genome shotgun (WGS) entry which is preliminary data.</text>
</comment>
<evidence type="ECO:0000256" key="2">
    <source>
        <dbReference type="SAM" id="SignalP"/>
    </source>
</evidence>
<keyword evidence="4" id="KW-1185">Reference proteome</keyword>
<keyword evidence="1" id="KW-1133">Transmembrane helix</keyword>
<accession>A0A814WK20</accession>
<gene>
    <name evidence="3" type="ORF">XAT740_LOCUS23804</name>
</gene>
<feature type="chain" id="PRO_5032355538" evidence="2">
    <location>
        <begin position="17"/>
        <end position="225"/>
    </location>
</feature>
<proteinExistence type="predicted"/>
<dbReference type="AlphaFoldDB" id="A0A814WK20"/>
<keyword evidence="2" id="KW-0732">Signal</keyword>
<evidence type="ECO:0000313" key="3">
    <source>
        <dbReference type="EMBL" id="CAF1203410.1"/>
    </source>
</evidence>
<sequence length="225" mass="25519">MWLFALLLSIPFSVKCQTSKNDTLGISLAITNAETVIACGLSVDIYPAFDREQIITCPSVIADDSLTFVNITIQNEENLHIRLSDQFISPPKLFVKLENNSFVPVSNTTATDIYYLNFSSELLCRYSSPNDMVTCFYHPKTVDFVQLEQQFDTATNFSFISTNHKRRDFTITFVIIGILILLLCICVMYILCKNPFPLDHMIQLDYIIDPQLARQAALKLSPEPV</sequence>
<evidence type="ECO:0000256" key="1">
    <source>
        <dbReference type="SAM" id="Phobius"/>
    </source>
</evidence>
<keyword evidence="1" id="KW-0812">Transmembrane</keyword>
<evidence type="ECO:0000313" key="4">
    <source>
        <dbReference type="Proteomes" id="UP000663828"/>
    </source>
</evidence>
<dbReference type="EMBL" id="CAJNOR010001815">
    <property type="protein sequence ID" value="CAF1203410.1"/>
    <property type="molecule type" value="Genomic_DNA"/>
</dbReference>